<name>A0ABW9SMV3_9BURK</name>
<reference evidence="3 4" key="1">
    <citation type="submission" date="2019-11" db="EMBL/GenBank/DDBJ databases">
        <title>Type strains purchased from KCTC, JCM and DSMZ.</title>
        <authorList>
            <person name="Lu H."/>
        </authorList>
    </citation>
    <scope>NUCLEOTIDE SEQUENCE [LARGE SCALE GENOMIC DNA]</scope>
    <source>
        <strain evidence="3 4">DSM 103461</strain>
    </source>
</reference>
<sequence>MSGARSHGSRKPEGLHFQARIETRILLIRGQKVLLDAELAYLYGITTKRFNEQVKRNLECFPGDFMFRLTAEENTTLRSQNATSNQSVKERGGRRYLPFAFTEHGAIMAATILNSPRATQVSVYVVRAFVQLRELLVSNRELVLRLNELEKKAELMALQSETDRRDNQEQFRRILQTLRELMAPPMPVNKRPIGFVTPDE</sequence>
<evidence type="ECO:0000256" key="1">
    <source>
        <dbReference type="SAM" id="Coils"/>
    </source>
</evidence>
<evidence type="ECO:0000313" key="3">
    <source>
        <dbReference type="EMBL" id="MTW32946.1"/>
    </source>
</evidence>
<dbReference type="EMBL" id="WNKW01000002">
    <property type="protein sequence ID" value="MTW32946.1"/>
    <property type="molecule type" value="Genomic_DNA"/>
</dbReference>
<proteinExistence type="predicted"/>
<keyword evidence="4" id="KW-1185">Reference proteome</keyword>
<dbReference type="Pfam" id="PF10543">
    <property type="entry name" value="ORF6N"/>
    <property type="match status" value="1"/>
</dbReference>
<dbReference type="RefSeq" id="WP_371866783.1">
    <property type="nucleotide sequence ID" value="NZ_JBHLXK010000004.1"/>
</dbReference>
<feature type="domain" description="KilA-N DNA-binding" evidence="2">
    <location>
        <begin position="24"/>
        <end position="112"/>
    </location>
</feature>
<feature type="coiled-coil region" evidence="1">
    <location>
        <begin position="132"/>
        <end position="159"/>
    </location>
</feature>
<evidence type="ECO:0000313" key="4">
    <source>
        <dbReference type="Proteomes" id="UP000735592"/>
    </source>
</evidence>
<keyword evidence="1" id="KW-0175">Coiled coil</keyword>
<comment type="caution">
    <text evidence="3">The sequence shown here is derived from an EMBL/GenBank/DDBJ whole genome shotgun (WGS) entry which is preliminary data.</text>
</comment>
<dbReference type="Proteomes" id="UP000735592">
    <property type="component" value="Unassembled WGS sequence"/>
</dbReference>
<gene>
    <name evidence="3" type="ORF">GM655_08915</name>
</gene>
<evidence type="ECO:0000259" key="2">
    <source>
        <dbReference type="Pfam" id="PF10543"/>
    </source>
</evidence>
<dbReference type="InterPro" id="IPR018873">
    <property type="entry name" value="KilA-N_DNA-bd_domain"/>
</dbReference>
<protein>
    <submittedName>
        <fullName evidence="3">ORF6N domain-containing protein</fullName>
    </submittedName>
</protein>
<organism evidence="3 4">
    <name type="scientific">Pseudoduganella danionis</name>
    <dbReference type="NCBI Taxonomy" id="1890295"/>
    <lineage>
        <taxon>Bacteria</taxon>
        <taxon>Pseudomonadati</taxon>
        <taxon>Pseudomonadota</taxon>
        <taxon>Betaproteobacteria</taxon>
        <taxon>Burkholderiales</taxon>
        <taxon>Oxalobacteraceae</taxon>
        <taxon>Telluria group</taxon>
        <taxon>Pseudoduganella</taxon>
    </lineage>
</organism>
<accession>A0ABW9SMV3</accession>